<evidence type="ECO:0000256" key="11">
    <source>
        <dbReference type="ARBA" id="ARBA00023180"/>
    </source>
</evidence>
<dbReference type="FunFam" id="2.60.120.430:FF:000007">
    <property type="entry name" value="FERONIA receptor-like kinase"/>
    <property type="match status" value="1"/>
</dbReference>
<evidence type="ECO:0000256" key="5">
    <source>
        <dbReference type="ARBA" id="ARBA00022729"/>
    </source>
</evidence>
<name>A0A068V564_COFCA</name>
<dbReference type="Gramene" id="CDP15786">
    <property type="protein sequence ID" value="CDP15786"/>
    <property type="gene ID" value="GSCOC_T00015884001"/>
</dbReference>
<keyword evidence="5 13" id="KW-0732">Signal</keyword>
<evidence type="ECO:0000313" key="16">
    <source>
        <dbReference type="Proteomes" id="UP000295252"/>
    </source>
</evidence>
<accession>A0A068V564</accession>
<feature type="transmembrane region" description="Helical" evidence="12">
    <location>
        <begin position="451"/>
        <end position="473"/>
    </location>
</feature>
<proteinExistence type="predicted"/>
<dbReference type="InterPro" id="IPR024788">
    <property type="entry name" value="Malectin-like_Carb-bd_dom"/>
</dbReference>
<evidence type="ECO:0000259" key="14">
    <source>
        <dbReference type="Pfam" id="PF12819"/>
    </source>
</evidence>
<organism evidence="15 16">
    <name type="scientific">Coffea canephora</name>
    <name type="common">Robusta coffee</name>
    <dbReference type="NCBI Taxonomy" id="49390"/>
    <lineage>
        <taxon>Eukaryota</taxon>
        <taxon>Viridiplantae</taxon>
        <taxon>Streptophyta</taxon>
        <taxon>Embryophyta</taxon>
        <taxon>Tracheophyta</taxon>
        <taxon>Spermatophyta</taxon>
        <taxon>Magnoliopsida</taxon>
        <taxon>eudicotyledons</taxon>
        <taxon>Gunneridae</taxon>
        <taxon>Pentapetalae</taxon>
        <taxon>asterids</taxon>
        <taxon>lamiids</taxon>
        <taxon>Gentianales</taxon>
        <taxon>Rubiaceae</taxon>
        <taxon>Ixoroideae</taxon>
        <taxon>Gardenieae complex</taxon>
        <taxon>Bertiereae - Coffeeae clade</taxon>
        <taxon>Coffeeae</taxon>
        <taxon>Coffea</taxon>
    </lineage>
</organism>
<dbReference type="PANTHER" id="PTHR34590">
    <property type="entry name" value="OS03G0124300 PROTEIN-RELATED"/>
    <property type="match status" value="1"/>
</dbReference>
<dbReference type="InterPro" id="IPR045272">
    <property type="entry name" value="ANXUR1/2-like"/>
</dbReference>
<evidence type="ECO:0000256" key="6">
    <source>
        <dbReference type="ARBA" id="ARBA00022741"/>
    </source>
</evidence>
<feature type="domain" description="Malectin-like" evidence="14">
    <location>
        <begin position="34"/>
        <end position="414"/>
    </location>
</feature>
<keyword evidence="3" id="KW-0808">Transferase</keyword>
<dbReference type="Proteomes" id="UP000295252">
    <property type="component" value="Unassembled WGS sequence"/>
</dbReference>
<dbReference type="EMBL" id="HG739193">
    <property type="protein sequence ID" value="CDP15786.1"/>
    <property type="molecule type" value="Genomic_DNA"/>
</dbReference>
<dbReference type="AlphaFoldDB" id="A0A068V564"/>
<keyword evidence="16" id="KW-1185">Reference proteome</keyword>
<evidence type="ECO:0000256" key="7">
    <source>
        <dbReference type="ARBA" id="ARBA00022777"/>
    </source>
</evidence>
<dbReference type="GO" id="GO:0005524">
    <property type="term" value="F:ATP binding"/>
    <property type="evidence" value="ECO:0007669"/>
    <property type="project" value="UniProtKB-KW"/>
</dbReference>
<dbReference type="STRING" id="49390.A0A068V564"/>
<dbReference type="OMA" id="WDTDVPY"/>
<dbReference type="GO" id="GO:0016020">
    <property type="term" value="C:membrane"/>
    <property type="evidence" value="ECO:0007669"/>
    <property type="project" value="UniProtKB-SubCell"/>
</dbReference>
<gene>
    <name evidence="15" type="ORF">GSCOC_T00015884001</name>
</gene>
<keyword evidence="11" id="KW-0325">Glycoprotein</keyword>
<keyword evidence="10 12" id="KW-0472">Membrane</keyword>
<keyword evidence="8" id="KW-0067">ATP-binding</keyword>
<evidence type="ECO:0000256" key="10">
    <source>
        <dbReference type="ARBA" id="ARBA00023136"/>
    </source>
</evidence>
<dbReference type="Pfam" id="PF12819">
    <property type="entry name" value="Malectin_like"/>
    <property type="match status" value="1"/>
</dbReference>
<dbReference type="OrthoDB" id="1720310at2759"/>
<feature type="chain" id="PRO_5001655541" evidence="13">
    <location>
        <begin position="22"/>
        <end position="517"/>
    </location>
</feature>
<protein>
    <submittedName>
        <fullName evidence="15">DH200=94 genomic scaffold, scaffold_109</fullName>
    </submittedName>
</protein>
<reference evidence="16" key="1">
    <citation type="journal article" date="2014" name="Science">
        <title>The coffee genome provides insight into the convergent evolution of caffeine biosynthesis.</title>
        <authorList>
            <person name="Denoeud F."/>
            <person name="Carretero-Paulet L."/>
            <person name="Dereeper A."/>
            <person name="Droc G."/>
            <person name="Guyot R."/>
            <person name="Pietrella M."/>
            <person name="Zheng C."/>
            <person name="Alberti A."/>
            <person name="Anthony F."/>
            <person name="Aprea G."/>
            <person name="Aury J.M."/>
            <person name="Bento P."/>
            <person name="Bernard M."/>
            <person name="Bocs S."/>
            <person name="Campa C."/>
            <person name="Cenci A."/>
            <person name="Combes M.C."/>
            <person name="Crouzillat D."/>
            <person name="Da Silva C."/>
            <person name="Daddiego L."/>
            <person name="De Bellis F."/>
            <person name="Dussert S."/>
            <person name="Garsmeur O."/>
            <person name="Gayraud T."/>
            <person name="Guignon V."/>
            <person name="Jahn K."/>
            <person name="Jamilloux V."/>
            <person name="Joet T."/>
            <person name="Labadie K."/>
            <person name="Lan T."/>
            <person name="Leclercq J."/>
            <person name="Lepelley M."/>
            <person name="Leroy T."/>
            <person name="Li L.T."/>
            <person name="Librado P."/>
            <person name="Lopez L."/>
            <person name="Munoz A."/>
            <person name="Noel B."/>
            <person name="Pallavicini A."/>
            <person name="Perrotta G."/>
            <person name="Poncet V."/>
            <person name="Pot D."/>
            <person name="Priyono X."/>
            <person name="Rigoreau M."/>
            <person name="Rouard M."/>
            <person name="Rozas J."/>
            <person name="Tranchant-Dubreuil C."/>
            <person name="VanBuren R."/>
            <person name="Zhang Q."/>
            <person name="Andrade A.C."/>
            <person name="Argout X."/>
            <person name="Bertrand B."/>
            <person name="de Kochko A."/>
            <person name="Graziosi G."/>
            <person name="Henry R.J."/>
            <person name="Jayarama X."/>
            <person name="Ming R."/>
            <person name="Nagai C."/>
            <person name="Rounsley S."/>
            <person name="Sankoff D."/>
            <person name="Giuliano G."/>
            <person name="Albert V.A."/>
            <person name="Wincker P."/>
            <person name="Lashermes P."/>
        </authorList>
    </citation>
    <scope>NUCLEOTIDE SEQUENCE [LARGE SCALE GENOMIC DNA]</scope>
    <source>
        <strain evidence="16">cv. DH200-94</strain>
    </source>
</reference>
<evidence type="ECO:0000256" key="2">
    <source>
        <dbReference type="ARBA" id="ARBA00022527"/>
    </source>
</evidence>
<dbReference type="PANTHER" id="PTHR34590:SF5">
    <property type="entry name" value="OS04G0586500 PROTEIN"/>
    <property type="match status" value="1"/>
</dbReference>
<comment type="subcellular location">
    <subcellularLocation>
        <location evidence="1">Membrane</location>
        <topology evidence="1">Single-pass type I membrane protein</topology>
    </subcellularLocation>
</comment>
<evidence type="ECO:0000313" key="15">
    <source>
        <dbReference type="EMBL" id="CDP15786.1"/>
    </source>
</evidence>
<dbReference type="PhylomeDB" id="A0A068V564"/>
<evidence type="ECO:0000256" key="1">
    <source>
        <dbReference type="ARBA" id="ARBA00004479"/>
    </source>
</evidence>
<keyword evidence="4 12" id="KW-0812">Transmembrane</keyword>
<evidence type="ECO:0000256" key="3">
    <source>
        <dbReference type="ARBA" id="ARBA00022679"/>
    </source>
</evidence>
<sequence>MFTLLVYLSFHFSLLFTITSSDTPPYTPTDYILINCGSSSNATSTDGRHWEGDVGSKFLPNDVANISLADTATEQHSSVTQIPFLTARIIRSQFSYTFPVSPGEKFLRLYFYPSSYSSGLNTSESFFTVTANNYTLLSNFNAFLIVSAKKFAPASLIKEFIINVQGMNQFLKVNFLPSMNSYAFVNGIEVVSTPDDLYMGNHDMYANPLKFVNCPNVQFEFDQNKTAFEALYRLNVGGNDVSPVYDSGMFREWASDDKFIWGGDRGNPLSNNEIAIKYTPQTPNYAAPPIVYATARAMGQFSTSFNLSWIFPVDSGFLYLLRLHFCEINPDLITKENQRVFTIFINNRTAEPEADIIYWAHDPGISIFRDYIVYVSNPPDGRRNKQDLFLALHPNLDVKPKYADAILNGLELFKLNSSEGNLAGTNPGIAVDPNSLVSNTKSPNKGSSGKFRVSIAIVGGVAGGAAMALTIGFRTRLLSRRVILQFPAMHTWMSGTCIEFLINGPTTLLNYMFPNHG</sequence>
<dbReference type="InParanoid" id="A0A068V564"/>
<dbReference type="FunFam" id="2.60.120.430:FF:000003">
    <property type="entry name" value="FERONIA receptor-like kinase"/>
    <property type="match status" value="1"/>
</dbReference>
<dbReference type="Gene3D" id="2.60.120.430">
    <property type="entry name" value="Galactose-binding lectin"/>
    <property type="match status" value="2"/>
</dbReference>
<keyword evidence="7" id="KW-0418">Kinase</keyword>
<keyword evidence="9 12" id="KW-1133">Transmembrane helix</keyword>
<dbReference type="GO" id="GO:0004714">
    <property type="term" value="F:transmembrane receptor protein tyrosine kinase activity"/>
    <property type="evidence" value="ECO:0007669"/>
    <property type="project" value="InterPro"/>
</dbReference>
<evidence type="ECO:0000256" key="13">
    <source>
        <dbReference type="SAM" id="SignalP"/>
    </source>
</evidence>
<evidence type="ECO:0000256" key="4">
    <source>
        <dbReference type="ARBA" id="ARBA00022692"/>
    </source>
</evidence>
<evidence type="ECO:0000256" key="12">
    <source>
        <dbReference type="SAM" id="Phobius"/>
    </source>
</evidence>
<evidence type="ECO:0000256" key="9">
    <source>
        <dbReference type="ARBA" id="ARBA00022989"/>
    </source>
</evidence>
<evidence type="ECO:0000256" key="8">
    <source>
        <dbReference type="ARBA" id="ARBA00022840"/>
    </source>
</evidence>
<keyword evidence="2" id="KW-0723">Serine/threonine-protein kinase</keyword>
<feature type="signal peptide" evidence="13">
    <location>
        <begin position="1"/>
        <end position="21"/>
    </location>
</feature>
<keyword evidence="6" id="KW-0547">Nucleotide-binding</keyword>
<dbReference type="GO" id="GO:0004674">
    <property type="term" value="F:protein serine/threonine kinase activity"/>
    <property type="evidence" value="ECO:0007669"/>
    <property type="project" value="UniProtKB-KW"/>
</dbReference>